<feature type="domain" description="Na+/H+ antiporter MnhB subunit-related protein" evidence="8">
    <location>
        <begin position="99"/>
        <end position="217"/>
    </location>
</feature>
<evidence type="ECO:0000256" key="4">
    <source>
        <dbReference type="ARBA" id="ARBA00022692"/>
    </source>
</evidence>
<feature type="transmembrane region" description="Helical" evidence="7">
    <location>
        <begin position="132"/>
        <end position="151"/>
    </location>
</feature>
<organism evidence="10 11">
    <name type="scientific">candidate division WOR_3 bacterium SM23_60</name>
    <dbReference type="NCBI Taxonomy" id="1703780"/>
    <lineage>
        <taxon>Bacteria</taxon>
        <taxon>Bacteria division WOR-3</taxon>
    </lineage>
</organism>
<accession>A0A0S8GI22</accession>
<dbReference type="InterPro" id="IPR050622">
    <property type="entry name" value="CPA3_antiporter_subunitB"/>
</dbReference>
<dbReference type="Pfam" id="PF04039">
    <property type="entry name" value="MnhB"/>
    <property type="match status" value="1"/>
</dbReference>
<evidence type="ECO:0000259" key="9">
    <source>
        <dbReference type="Pfam" id="PF20501"/>
    </source>
</evidence>
<dbReference type="Pfam" id="PF20501">
    <property type="entry name" value="MbhE"/>
    <property type="match status" value="1"/>
</dbReference>
<reference evidence="10 11" key="1">
    <citation type="journal article" date="2015" name="Microbiome">
        <title>Genomic resolution of linkages in carbon, nitrogen, and sulfur cycling among widespread estuary sediment bacteria.</title>
        <authorList>
            <person name="Baker B.J."/>
            <person name="Lazar C.S."/>
            <person name="Teske A.P."/>
            <person name="Dick G.J."/>
        </authorList>
    </citation>
    <scope>NUCLEOTIDE SEQUENCE [LARGE SCALE GENOMIC DNA]</scope>
    <source>
        <strain evidence="10">SM23_60</strain>
    </source>
</reference>
<evidence type="ECO:0000256" key="6">
    <source>
        <dbReference type="ARBA" id="ARBA00023136"/>
    </source>
</evidence>
<feature type="transmembrane region" description="Helical" evidence="7">
    <location>
        <begin position="196"/>
        <end position="214"/>
    </location>
</feature>
<keyword evidence="3" id="KW-1003">Cell membrane</keyword>
<feature type="transmembrane region" description="Helical" evidence="7">
    <location>
        <begin position="163"/>
        <end position="184"/>
    </location>
</feature>
<gene>
    <name evidence="10" type="ORF">AMJ87_04205</name>
</gene>
<dbReference type="AlphaFoldDB" id="A0A0S8GI22"/>
<dbReference type="EMBL" id="LJUO01000026">
    <property type="protein sequence ID" value="KPK72639.1"/>
    <property type="molecule type" value="Genomic_DNA"/>
</dbReference>
<feature type="domain" description="MrpA C-terminal/MbhE" evidence="9">
    <location>
        <begin position="2"/>
        <end position="84"/>
    </location>
</feature>
<dbReference type="NCBIfam" id="NF006248">
    <property type="entry name" value="PRK08386.1"/>
    <property type="match status" value="1"/>
</dbReference>
<comment type="subcellular location">
    <subcellularLocation>
        <location evidence="1">Cell membrane</location>
        <topology evidence="1">Multi-pass membrane protein</topology>
    </subcellularLocation>
</comment>
<evidence type="ECO:0000256" key="5">
    <source>
        <dbReference type="ARBA" id="ARBA00022989"/>
    </source>
</evidence>
<dbReference type="PANTHER" id="PTHR33932:SF4">
    <property type="entry name" value="NA(+)_H(+) ANTIPORTER SUBUNIT B"/>
    <property type="match status" value="1"/>
</dbReference>
<evidence type="ECO:0000256" key="1">
    <source>
        <dbReference type="ARBA" id="ARBA00004651"/>
    </source>
</evidence>
<proteinExistence type="inferred from homology"/>
<evidence type="ECO:0000256" key="3">
    <source>
        <dbReference type="ARBA" id="ARBA00022475"/>
    </source>
</evidence>
<feature type="transmembrane region" description="Helical" evidence="7">
    <location>
        <begin position="68"/>
        <end position="86"/>
    </location>
</feature>
<comment type="caution">
    <text evidence="10">The sequence shown here is derived from an EMBL/GenBank/DDBJ whole genome shotgun (WGS) entry which is preliminary data.</text>
</comment>
<keyword evidence="5 7" id="KW-1133">Transmembrane helix</keyword>
<feature type="transmembrane region" description="Helical" evidence="7">
    <location>
        <begin position="98"/>
        <end position="120"/>
    </location>
</feature>
<dbReference type="InterPro" id="IPR007182">
    <property type="entry name" value="MnhB"/>
</dbReference>
<dbReference type="Proteomes" id="UP000051096">
    <property type="component" value="Unassembled WGS sequence"/>
</dbReference>
<evidence type="ECO:0000256" key="2">
    <source>
        <dbReference type="ARBA" id="ARBA00009425"/>
    </source>
</evidence>
<dbReference type="GO" id="GO:0005886">
    <property type="term" value="C:plasma membrane"/>
    <property type="evidence" value="ECO:0007669"/>
    <property type="project" value="UniProtKB-SubCell"/>
</dbReference>
<keyword evidence="6 7" id="KW-0472">Membrane</keyword>
<evidence type="ECO:0000313" key="10">
    <source>
        <dbReference type="EMBL" id="KPK72639.1"/>
    </source>
</evidence>
<dbReference type="InterPro" id="IPR046806">
    <property type="entry name" value="MrpA_C/MbhE"/>
</dbReference>
<evidence type="ECO:0000259" key="8">
    <source>
        <dbReference type="Pfam" id="PF04039"/>
    </source>
</evidence>
<evidence type="ECO:0000256" key="7">
    <source>
        <dbReference type="SAM" id="Phobius"/>
    </source>
</evidence>
<keyword evidence="4 7" id="KW-0812">Transmembrane</keyword>
<dbReference type="PANTHER" id="PTHR33932">
    <property type="entry name" value="NA(+)/H(+) ANTIPORTER SUBUNIT B"/>
    <property type="match status" value="1"/>
</dbReference>
<protein>
    <submittedName>
        <fullName evidence="10">Cation:proton antiporter</fullName>
    </submittedName>
</protein>
<evidence type="ECO:0000313" key="11">
    <source>
        <dbReference type="Proteomes" id="UP000051096"/>
    </source>
</evidence>
<name>A0A0S8GI22_UNCW3</name>
<comment type="similarity">
    <text evidence="2">Belongs to the CPA3 antiporters (TC 2.A.63) subunit B family.</text>
</comment>
<sequence>MMRRIISLVLLTIVLIGVAFCLDAIPFGISQSQVRQYYLDNGVKETGATNIVTSVVVNYRGFDTLGEVTVLFLAAIGLSAVLHRAEKRQRKEGRRSSLILYTGCRFLFPLILLFGTYIFIHGHLTPGGGFQGGAIIASGFLLTILGCWKWGGINKNAFKITESISGLVFVVVGLLGLLYSGYFLANYLPKGLPNNLFSAGIIPIIYVAIGFKVGTELTGVLDDLTKEP</sequence>